<evidence type="ECO:0000313" key="2">
    <source>
        <dbReference type="EMBL" id="PNF57605.1"/>
    </source>
</evidence>
<dbReference type="AlphaFoldDB" id="A0A2N8R944"/>
<protein>
    <submittedName>
        <fullName evidence="2">Uncharacterized protein</fullName>
    </submittedName>
</protein>
<organism evidence="2 3">
    <name type="scientific">Stutzerimonas stutzeri</name>
    <name type="common">Pseudomonas stutzeri</name>
    <dbReference type="NCBI Taxonomy" id="316"/>
    <lineage>
        <taxon>Bacteria</taxon>
        <taxon>Pseudomonadati</taxon>
        <taxon>Pseudomonadota</taxon>
        <taxon>Gammaproteobacteria</taxon>
        <taxon>Pseudomonadales</taxon>
        <taxon>Pseudomonadaceae</taxon>
        <taxon>Stutzerimonas</taxon>
    </lineage>
</organism>
<dbReference type="EMBL" id="POUM01000024">
    <property type="protein sequence ID" value="PNF57605.1"/>
    <property type="molecule type" value="Genomic_DNA"/>
</dbReference>
<dbReference type="RefSeq" id="WP_102821621.1">
    <property type="nucleotide sequence ID" value="NZ_JAMOHR010000032.1"/>
</dbReference>
<comment type="caution">
    <text evidence="2">The sequence shown here is derived from an EMBL/GenBank/DDBJ whole genome shotgun (WGS) entry which is preliminary data.</text>
</comment>
<feature type="region of interest" description="Disordered" evidence="1">
    <location>
        <begin position="107"/>
        <end position="127"/>
    </location>
</feature>
<sequence>MATHSDDEDFRGRKKQARILGYDAEAWIKAKREEREQFKAAEGTDMDGLDKLARDPHMDAIQKGHQERQAALDKAHEKADSEKADAAGQREKNERTLVLMNEISALEKELQQGNEQTQDEVKQGRSM</sequence>
<name>A0A2N8R944_STUST</name>
<gene>
    <name evidence="2" type="ORF">CXK99_20665</name>
</gene>
<dbReference type="Proteomes" id="UP000236003">
    <property type="component" value="Unassembled WGS sequence"/>
</dbReference>
<accession>A0A2N8R944</accession>
<feature type="region of interest" description="Disordered" evidence="1">
    <location>
        <begin position="62"/>
        <end position="94"/>
    </location>
</feature>
<evidence type="ECO:0000256" key="1">
    <source>
        <dbReference type="SAM" id="MobiDB-lite"/>
    </source>
</evidence>
<reference evidence="2 3" key="1">
    <citation type="submission" date="2018-01" db="EMBL/GenBank/DDBJ databases">
        <title>Denitrification phenotypes of diverse strains of Pseudomonas stutzeri.</title>
        <authorList>
            <person name="Milligan D.A."/>
            <person name="Bergaust L."/>
            <person name="Bakken L.R."/>
            <person name="Frostegard A."/>
        </authorList>
    </citation>
    <scope>NUCLEOTIDE SEQUENCE [LARGE SCALE GENOMIC DNA]</scope>
    <source>
        <strain evidence="2 3">CCUG 44592</strain>
    </source>
</reference>
<proteinExistence type="predicted"/>
<evidence type="ECO:0000313" key="3">
    <source>
        <dbReference type="Proteomes" id="UP000236003"/>
    </source>
</evidence>